<evidence type="ECO:0000259" key="13">
    <source>
        <dbReference type="Pfam" id="PF04452"/>
    </source>
</evidence>
<keyword evidence="7 12" id="KW-0489">Methyltransferase</keyword>
<evidence type="ECO:0000256" key="11">
    <source>
        <dbReference type="ARBA" id="ARBA00047944"/>
    </source>
</evidence>
<evidence type="ECO:0000256" key="10">
    <source>
        <dbReference type="ARBA" id="ARBA00025699"/>
    </source>
</evidence>
<dbReference type="SUPFAM" id="SSF75217">
    <property type="entry name" value="alpha/beta knot"/>
    <property type="match status" value="1"/>
</dbReference>
<comment type="caution">
    <text evidence="15">The sequence shown here is derived from an EMBL/GenBank/DDBJ whole genome shotgun (WGS) entry which is preliminary data.</text>
</comment>
<keyword evidence="5 12" id="KW-0963">Cytoplasm</keyword>
<feature type="domain" description="Ribosomal RNA small subunit methyltransferase E methyltransferase" evidence="13">
    <location>
        <begin position="73"/>
        <end position="240"/>
    </location>
</feature>
<keyword evidence="8 12" id="KW-0808">Transferase</keyword>
<keyword evidence="16" id="KW-1185">Reference proteome</keyword>
<evidence type="ECO:0000256" key="9">
    <source>
        <dbReference type="ARBA" id="ARBA00022691"/>
    </source>
</evidence>
<dbReference type="GO" id="GO:0005737">
    <property type="term" value="C:cytoplasm"/>
    <property type="evidence" value="ECO:0007669"/>
    <property type="project" value="UniProtKB-SubCell"/>
</dbReference>
<comment type="similarity">
    <text evidence="2 12">Belongs to the RNA methyltransferase RsmE family.</text>
</comment>
<dbReference type="SUPFAM" id="SSF88697">
    <property type="entry name" value="PUA domain-like"/>
    <property type="match status" value="1"/>
</dbReference>
<comment type="function">
    <text evidence="10 12">Specifically methylates the N3 position of the uracil ring of uridine 1498 (m3U1498) in 16S rRNA. Acts on the fully assembled 30S ribosomal subunit.</text>
</comment>
<keyword evidence="6 12" id="KW-0698">rRNA processing</keyword>
<accession>G5IK50</accession>
<dbReference type="GO" id="GO:0070042">
    <property type="term" value="F:rRNA (uridine-N3-)-methyltransferase activity"/>
    <property type="evidence" value="ECO:0007669"/>
    <property type="project" value="TreeGrafter"/>
</dbReference>
<dbReference type="PANTHER" id="PTHR30027:SF3">
    <property type="entry name" value="16S RRNA (URACIL(1498)-N(3))-METHYLTRANSFERASE"/>
    <property type="match status" value="1"/>
</dbReference>
<dbReference type="PANTHER" id="PTHR30027">
    <property type="entry name" value="RIBOSOMAL RNA SMALL SUBUNIT METHYLTRANSFERASE E"/>
    <property type="match status" value="1"/>
</dbReference>
<dbReference type="InterPro" id="IPR029026">
    <property type="entry name" value="tRNA_m1G_MTases_N"/>
</dbReference>
<dbReference type="NCBIfam" id="NF008692">
    <property type="entry name" value="PRK11713.1-5"/>
    <property type="match status" value="1"/>
</dbReference>
<evidence type="ECO:0000313" key="16">
    <source>
        <dbReference type="Proteomes" id="UP000005384"/>
    </source>
</evidence>
<comment type="catalytic activity">
    <reaction evidence="11 12">
        <text>uridine(1498) in 16S rRNA + S-adenosyl-L-methionine = N(3)-methyluridine(1498) in 16S rRNA + S-adenosyl-L-homocysteine + H(+)</text>
        <dbReference type="Rhea" id="RHEA:42920"/>
        <dbReference type="Rhea" id="RHEA-COMP:10283"/>
        <dbReference type="Rhea" id="RHEA-COMP:10284"/>
        <dbReference type="ChEBI" id="CHEBI:15378"/>
        <dbReference type="ChEBI" id="CHEBI:57856"/>
        <dbReference type="ChEBI" id="CHEBI:59789"/>
        <dbReference type="ChEBI" id="CHEBI:65315"/>
        <dbReference type="ChEBI" id="CHEBI:74502"/>
        <dbReference type="EC" id="2.1.1.193"/>
    </reaction>
</comment>
<dbReference type="RefSeq" id="WP_006781869.1">
    <property type="nucleotide sequence ID" value="NZ_CP040506.1"/>
</dbReference>
<dbReference type="EMBL" id="ADLN01000107">
    <property type="protein sequence ID" value="EHI58114.1"/>
    <property type="molecule type" value="Genomic_DNA"/>
</dbReference>
<evidence type="ECO:0000313" key="15">
    <source>
        <dbReference type="EMBL" id="EHI58114.1"/>
    </source>
</evidence>
<proteinExistence type="inferred from homology"/>
<dbReference type="InterPro" id="IPR046887">
    <property type="entry name" value="RsmE_PUA-like"/>
</dbReference>
<dbReference type="InterPro" id="IPR046886">
    <property type="entry name" value="RsmE_MTase_dom"/>
</dbReference>
<feature type="domain" description="Ribosomal RNA small subunit methyltransferase E PUA-like" evidence="14">
    <location>
        <begin position="18"/>
        <end position="65"/>
    </location>
</feature>
<dbReference type="Pfam" id="PF20260">
    <property type="entry name" value="PUA_4"/>
    <property type="match status" value="1"/>
</dbReference>
<dbReference type="NCBIfam" id="TIGR00046">
    <property type="entry name" value="RsmE family RNA methyltransferase"/>
    <property type="match status" value="1"/>
</dbReference>
<dbReference type="CDD" id="cd18084">
    <property type="entry name" value="RsmE-like"/>
    <property type="match status" value="1"/>
</dbReference>
<dbReference type="GO" id="GO:0070475">
    <property type="term" value="P:rRNA base methylation"/>
    <property type="evidence" value="ECO:0007669"/>
    <property type="project" value="TreeGrafter"/>
</dbReference>
<evidence type="ECO:0000256" key="2">
    <source>
        <dbReference type="ARBA" id="ARBA00005528"/>
    </source>
</evidence>
<evidence type="ECO:0000256" key="8">
    <source>
        <dbReference type="ARBA" id="ARBA00022679"/>
    </source>
</evidence>
<evidence type="ECO:0000256" key="3">
    <source>
        <dbReference type="ARBA" id="ARBA00012328"/>
    </source>
</evidence>
<evidence type="ECO:0000256" key="1">
    <source>
        <dbReference type="ARBA" id="ARBA00004496"/>
    </source>
</evidence>
<gene>
    <name evidence="15" type="ORF">HMPREF9473_03878</name>
</gene>
<dbReference type="PATRIC" id="fig|742737.3.peg.3861"/>
<name>G5IK50_9FIRM</name>
<sequence length="245" mass="27068">MYHFFVSPEQIGESHICITGSDVNHIKNVLRMKPGEQVLISNGMDKDYHCEIDEVSPEEVTARILSVNEEGTELPAKLYLFQGLPKSDKMELIVQKAVELGVYQVIPVMTKRAVVKLDAKKEEARVKRWNSIAESAAKQSKRLIIPEVTGVMSLSEAFAFAKNLDVNLIPFEHAEGMAGTRKELERVGPGKSVGIFIGPEGGFEDSEIEAACEADIRPVTLGKRILRTETAGLAILSILMFQLES</sequence>
<dbReference type="Gene3D" id="2.40.240.20">
    <property type="entry name" value="Hypothetical PUA domain-like, domain 1"/>
    <property type="match status" value="1"/>
</dbReference>
<protein>
    <recommendedName>
        <fullName evidence="4 12">Ribosomal RNA small subunit methyltransferase E</fullName>
        <ecNumber evidence="3 12">2.1.1.193</ecNumber>
    </recommendedName>
</protein>
<dbReference type="EC" id="2.1.1.193" evidence="3 12"/>
<dbReference type="PIRSF" id="PIRSF015601">
    <property type="entry name" value="MTase_slr0722"/>
    <property type="match status" value="1"/>
</dbReference>
<dbReference type="AlphaFoldDB" id="G5IK50"/>
<keyword evidence="9 12" id="KW-0949">S-adenosyl-L-methionine</keyword>
<organism evidence="15 16">
    <name type="scientific">Hungatella hathewayi WAL-18680</name>
    <dbReference type="NCBI Taxonomy" id="742737"/>
    <lineage>
        <taxon>Bacteria</taxon>
        <taxon>Bacillati</taxon>
        <taxon>Bacillota</taxon>
        <taxon>Clostridia</taxon>
        <taxon>Lachnospirales</taxon>
        <taxon>Lachnospiraceae</taxon>
        <taxon>Hungatella</taxon>
    </lineage>
</organism>
<dbReference type="InterPro" id="IPR029028">
    <property type="entry name" value="Alpha/beta_knot_MTases"/>
</dbReference>
<dbReference type="Gene3D" id="3.40.1280.10">
    <property type="match status" value="1"/>
</dbReference>
<dbReference type="Proteomes" id="UP000005384">
    <property type="component" value="Unassembled WGS sequence"/>
</dbReference>
<dbReference type="InterPro" id="IPR006700">
    <property type="entry name" value="RsmE"/>
</dbReference>
<evidence type="ECO:0000256" key="5">
    <source>
        <dbReference type="ARBA" id="ARBA00022490"/>
    </source>
</evidence>
<dbReference type="HOGENOM" id="CLU_067442_3_0_9"/>
<reference evidence="15 16" key="1">
    <citation type="submission" date="2011-08" db="EMBL/GenBank/DDBJ databases">
        <title>The Genome Sequence of Clostridium hathewayi WAL-18680.</title>
        <authorList>
            <consortium name="The Broad Institute Genome Sequencing Platform"/>
            <person name="Earl A."/>
            <person name="Ward D."/>
            <person name="Feldgarden M."/>
            <person name="Gevers D."/>
            <person name="Finegold S.M."/>
            <person name="Summanen P.H."/>
            <person name="Molitoris D.R."/>
            <person name="Song M."/>
            <person name="Daigneault M."/>
            <person name="Allen-Vercoe E."/>
            <person name="Young S.K."/>
            <person name="Zeng Q."/>
            <person name="Gargeya S."/>
            <person name="Fitzgerald M."/>
            <person name="Haas B."/>
            <person name="Abouelleil A."/>
            <person name="Alvarado L."/>
            <person name="Arachchi H.M."/>
            <person name="Berlin A."/>
            <person name="Brown A."/>
            <person name="Chapman S.B."/>
            <person name="Chen Z."/>
            <person name="Dunbar C."/>
            <person name="Freedman E."/>
            <person name="Gearin G."/>
            <person name="Gellesch M."/>
            <person name="Goldberg J."/>
            <person name="Griggs A."/>
            <person name="Gujja S."/>
            <person name="Heiman D."/>
            <person name="Howarth C."/>
            <person name="Larson L."/>
            <person name="Lui A."/>
            <person name="MacDonald P.J.P."/>
            <person name="Montmayeur A."/>
            <person name="Murphy C."/>
            <person name="Neiman D."/>
            <person name="Pearson M."/>
            <person name="Priest M."/>
            <person name="Roberts A."/>
            <person name="Saif S."/>
            <person name="Shea T."/>
            <person name="Shenoy N."/>
            <person name="Sisk P."/>
            <person name="Stolte C."/>
            <person name="Sykes S."/>
            <person name="Wortman J."/>
            <person name="Nusbaum C."/>
            <person name="Birren B."/>
        </authorList>
    </citation>
    <scope>NUCLEOTIDE SEQUENCE [LARGE SCALE GENOMIC DNA]</scope>
    <source>
        <strain evidence="15 16">WAL-18680</strain>
    </source>
</reference>
<evidence type="ECO:0000259" key="14">
    <source>
        <dbReference type="Pfam" id="PF20260"/>
    </source>
</evidence>
<evidence type="ECO:0000256" key="12">
    <source>
        <dbReference type="PIRNR" id="PIRNR015601"/>
    </source>
</evidence>
<evidence type="ECO:0000256" key="6">
    <source>
        <dbReference type="ARBA" id="ARBA00022552"/>
    </source>
</evidence>
<dbReference type="Pfam" id="PF04452">
    <property type="entry name" value="Methyltrans_RNA"/>
    <property type="match status" value="1"/>
</dbReference>
<evidence type="ECO:0000256" key="7">
    <source>
        <dbReference type="ARBA" id="ARBA00022603"/>
    </source>
</evidence>
<dbReference type="InterPro" id="IPR015947">
    <property type="entry name" value="PUA-like_sf"/>
</dbReference>
<dbReference type="OrthoDB" id="9815641at2"/>
<comment type="subcellular location">
    <subcellularLocation>
        <location evidence="1 12">Cytoplasm</location>
    </subcellularLocation>
</comment>
<evidence type="ECO:0000256" key="4">
    <source>
        <dbReference type="ARBA" id="ARBA00013673"/>
    </source>
</evidence>